<dbReference type="PANTHER" id="PTHR42718">
    <property type="entry name" value="MAJOR FACILITATOR SUPERFAMILY MULTIDRUG TRANSPORTER MFSC"/>
    <property type="match status" value="1"/>
</dbReference>
<dbReference type="InterPro" id="IPR020846">
    <property type="entry name" value="MFS_dom"/>
</dbReference>
<dbReference type="InterPro" id="IPR011701">
    <property type="entry name" value="MFS"/>
</dbReference>
<proteinExistence type="predicted"/>
<name>A0A9W9NC47_9EURO</name>
<evidence type="ECO:0000313" key="9">
    <source>
        <dbReference type="Proteomes" id="UP001150941"/>
    </source>
</evidence>
<protein>
    <submittedName>
        <fullName evidence="8">Major facilitator superfamily transporter</fullName>
    </submittedName>
</protein>
<feature type="domain" description="Major facilitator superfamily (MFS) profile" evidence="7">
    <location>
        <begin position="61"/>
        <end position="515"/>
    </location>
</feature>
<comment type="caution">
    <text evidence="8">The sequence shown here is derived from an EMBL/GenBank/DDBJ whole genome shotgun (WGS) entry which is preliminary data.</text>
</comment>
<dbReference type="CDD" id="cd17476">
    <property type="entry name" value="MFS_Amf1_MDR_like"/>
    <property type="match status" value="1"/>
</dbReference>
<feature type="transmembrane region" description="Helical" evidence="6">
    <location>
        <begin position="101"/>
        <end position="119"/>
    </location>
</feature>
<evidence type="ECO:0000256" key="6">
    <source>
        <dbReference type="SAM" id="Phobius"/>
    </source>
</evidence>
<feature type="transmembrane region" description="Helical" evidence="6">
    <location>
        <begin position="491"/>
        <end position="512"/>
    </location>
</feature>
<keyword evidence="4 6" id="KW-0472">Membrane</keyword>
<evidence type="ECO:0000256" key="1">
    <source>
        <dbReference type="ARBA" id="ARBA00004141"/>
    </source>
</evidence>
<dbReference type="SUPFAM" id="SSF103473">
    <property type="entry name" value="MFS general substrate transporter"/>
    <property type="match status" value="1"/>
</dbReference>
<feature type="region of interest" description="Disordered" evidence="5">
    <location>
        <begin position="1"/>
        <end position="48"/>
    </location>
</feature>
<dbReference type="RefSeq" id="XP_058326008.1">
    <property type="nucleotide sequence ID" value="XM_058479440.1"/>
</dbReference>
<dbReference type="GO" id="GO:0022857">
    <property type="term" value="F:transmembrane transporter activity"/>
    <property type="evidence" value="ECO:0007669"/>
    <property type="project" value="InterPro"/>
</dbReference>
<keyword evidence="9" id="KW-1185">Reference proteome</keyword>
<dbReference type="OrthoDB" id="2428527at2759"/>
<feature type="transmembrane region" description="Helical" evidence="6">
    <location>
        <begin position="287"/>
        <end position="305"/>
    </location>
</feature>
<feature type="transmembrane region" description="Helical" evidence="6">
    <location>
        <begin position="218"/>
        <end position="238"/>
    </location>
</feature>
<evidence type="ECO:0000259" key="7">
    <source>
        <dbReference type="PROSITE" id="PS50850"/>
    </source>
</evidence>
<feature type="transmembrane region" description="Helical" evidence="6">
    <location>
        <begin position="187"/>
        <end position="206"/>
    </location>
</feature>
<dbReference type="Gene3D" id="1.20.1250.20">
    <property type="entry name" value="MFS general substrate transporter like domains"/>
    <property type="match status" value="1"/>
</dbReference>
<comment type="subcellular location">
    <subcellularLocation>
        <location evidence="1">Membrane</location>
        <topology evidence="1">Multi-pass membrane protein</topology>
    </subcellularLocation>
</comment>
<sequence>MAALVNSKEQSIDRRDESPAPTLSGINEQSEDAPQTADPESLKHEPPTFSPPKSLLHEIVFLIVICAAQLLTQSGLSLSIVPLDLIADSFDSTPKDLTWASSAYSLTVGTFIFVSGRLGDVYGHKILFVIGFSWFALWSMLAGFSIWVNPIYLDICRALQGIGPAFLLPNAVAILGRTYPPGLRKQVAFCLFGSVAPGGFIVGGLFGSLLAQFLWWPWAYWIMAIACALFALLGSVVIPSIPQIKPREDLSMMARLDVWGAIPGMVGLILINFAWNQAAAVGWQEPYNYTLLIVGLLSIVLFLWVEFHAAYPLLPRSVFRGETGWVIACIVCGWASFGVVVFYYFSVMMNLEHESGLLVTAKFAWAAASGGGAAILTAFLIGRIPASYIMLIAMVMFTVGQILLATRPLGQIYWANGFLIPLLMPIGMDMSFPSAILIMSNAMPQEDQGAAGSLINTAVNYSIAMGLGFAGVVETYVADGDTLRGYHGAEYMGVGLAGLGVICALCFIIVSWRASKVQA</sequence>
<evidence type="ECO:0000256" key="3">
    <source>
        <dbReference type="ARBA" id="ARBA00022989"/>
    </source>
</evidence>
<dbReference type="PROSITE" id="PS50850">
    <property type="entry name" value="MFS"/>
    <property type="match status" value="1"/>
</dbReference>
<dbReference type="PANTHER" id="PTHR42718:SF1">
    <property type="entry name" value="LOW AFFINITY AMMONIUM TRANSPORTER"/>
    <property type="match status" value="1"/>
</dbReference>
<gene>
    <name evidence="8" type="ORF">N7468_010145</name>
</gene>
<accession>A0A9W9NC47</accession>
<feature type="transmembrane region" description="Helical" evidence="6">
    <location>
        <begin position="388"/>
        <end position="406"/>
    </location>
</feature>
<evidence type="ECO:0000256" key="2">
    <source>
        <dbReference type="ARBA" id="ARBA00022692"/>
    </source>
</evidence>
<feature type="transmembrane region" description="Helical" evidence="6">
    <location>
        <begin position="158"/>
        <end position="175"/>
    </location>
</feature>
<feature type="transmembrane region" description="Helical" evidence="6">
    <location>
        <begin position="357"/>
        <end position="381"/>
    </location>
</feature>
<keyword evidence="3 6" id="KW-1133">Transmembrane helix</keyword>
<feature type="transmembrane region" description="Helical" evidence="6">
    <location>
        <begin position="126"/>
        <end position="146"/>
    </location>
</feature>
<reference evidence="8" key="1">
    <citation type="submission" date="2022-11" db="EMBL/GenBank/DDBJ databases">
        <authorList>
            <person name="Petersen C."/>
        </authorList>
    </citation>
    <scope>NUCLEOTIDE SEQUENCE</scope>
    <source>
        <strain evidence="8">IBT 19713</strain>
    </source>
</reference>
<dbReference type="Proteomes" id="UP001150941">
    <property type="component" value="Unassembled WGS sequence"/>
</dbReference>
<evidence type="ECO:0000313" key="8">
    <source>
        <dbReference type="EMBL" id="KAJ5217137.1"/>
    </source>
</evidence>
<dbReference type="GeneID" id="83206744"/>
<reference evidence="8" key="2">
    <citation type="journal article" date="2023" name="IMA Fungus">
        <title>Comparative genomic study of the Penicillium genus elucidates a diverse pangenome and 15 lateral gene transfer events.</title>
        <authorList>
            <person name="Petersen C."/>
            <person name="Sorensen T."/>
            <person name="Nielsen M.R."/>
            <person name="Sondergaard T.E."/>
            <person name="Sorensen J.L."/>
            <person name="Fitzpatrick D.A."/>
            <person name="Frisvad J.C."/>
            <person name="Nielsen K.L."/>
        </authorList>
    </citation>
    <scope>NUCLEOTIDE SEQUENCE</scope>
    <source>
        <strain evidence="8">IBT 19713</strain>
    </source>
</reference>
<feature type="transmembrane region" description="Helical" evidence="6">
    <location>
        <begin position="59"/>
        <end position="81"/>
    </location>
</feature>
<feature type="transmembrane region" description="Helical" evidence="6">
    <location>
        <begin position="412"/>
        <end position="438"/>
    </location>
</feature>
<evidence type="ECO:0000256" key="5">
    <source>
        <dbReference type="SAM" id="MobiDB-lite"/>
    </source>
</evidence>
<organism evidence="8 9">
    <name type="scientific">Penicillium chermesinum</name>
    <dbReference type="NCBI Taxonomy" id="63820"/>
    <lineage>
        <taxon>Eukaryota</taxon>
        <taxon>Fungi</taxon>
        <taxon>Dikarya</taxon>
        <taxon>Ascomycota</taxon>
        <taxon>Pezizomycotina</taxon>
        <taxon>Eurotiomycetes</taxon>
        <taxon>Eurotiomycetidae</taxon>
        <taxon>Eurotiales</taxon>
        <taxon>Aspergillaceae</taxon>
        <taxon>Penicillium</taxon>
    </lineage>
</organism>
<feature type="transmembrane region" description="Helical" evidence="6">
    <location>
        <begin position="258"/>
        <end position="275"/>
    </location>
</feature>
<dbReference type="EMBL" id="JAPQKS010000008">
    <property type="protein sequence ID" value="KAJ5217137.1"/>
    <property type="molecule type" value="Genomic_DNA"/>
</dbReference>
<feature type="transmembrane region" description="Helical" evidence="6">
    <location>
        <begin position="450"/>
        <end position="471"/>
    </location>
</feature>
<dbReference type="Pfam" id="PF07690">
    <property type="entry name" value="MFS_1"/>
    <property type="match status" value="1"/>
</dbReference>
<feature type="transmembrane region" description="Helical" evidence="6">
    <location>
        <begin position="325"/>
        <end position="345"/>
    </location>
</feature>
<evidence type="ECO:0000256" key="4">
    <source>
        <dbReference type="ARBA" id="ARBA00023136"/>
    </source>
</evidence>
<dbReference type="GO" id="GO:0016020">
    <property type="term" value="C:membrane"/>
    <property type="evidence" value="ECO:0007669"/>
    <property type="project" value="UniProtKB-SubCell"/>
</dbReference>
<dbReference type="InterPro" id="IPR036259">
    <property type="entry name" value="MFS_trans_sf"/>
</dbReference>
<dbReference type="AlphaFoldDB" id="A0A9W9NC47"/>
<keyword evidence="2 6" id="KW-0812">Transmembrane</keyword>